<dbReference type="AlphaFoldDB" id="A0A1I9G3Q8"/>
<reference evidence="1" key="1">
    <citation type="journal article" date="2007" name="Science">
        <title>Draft genome of the filarial nematode parasite Brugia malayi.</title>
        <authorList>
            <person name="Ghedin E."/>
            <person name="Wang S."/>
            <person name="Spiro D."/>
            <person name="Caler E."/>
            <person name="Zhao Q."/>
            <person name="Crabtree J."/>
            <person name="Allen J.E."/>
            <person name="Delcher A.L."/>
            <person name="Guiliano D.B."/>
            <person name="Miranda-Saavedra D."/>
            <person name="Angiuoli S.V."/>
            <person name="Creasy T."/>
            <person name="Amedeo P."/>
            <person name="Haas B."/>
            <person name="El-Sayed N.M."/>
            <person name="Wortman J.R."/>
            <person name="Feldblyum T."/>
            <person name="Tallon L."/>
            <person name="Schatz M."/>
            <person name="Shumway M."/>
            <person name="Koo H."/>
            <person name="Salzberg S.L."/>
            <person name="Schobel S."/>
            <person name="Pertea M."/>
            <person name="Pop M."/>
            <person name="White O."/>
            <person name="Barton G.J."/>
            <person name="Carlow C.K."/>
            <person name="Crawford M.J."/>
            <person name="Daub J."/>
            <person name="Dimmic M.W."/>
            <person name="Estes C.F."/>
            <person name="Foster J.M."/>
            <person name="Ganatra M."/>
            <person name="Gregory W.F."/>
            <person name="Johnson N.M."/>
            <person name="Jin J."/>
            <person name="Komuniecki R."/>
            <person name="Korf I."/>
            <person name="Kumar S."/>
            <person name="Laney S."/>
            <person name="Li B.W."/>
            <person name="Li W."/>
            <person name="Lindblom T.H."/>
            <person name="Lustigman S."/>
            <person name="Ma D."/>
            <person name="Maina C.V."/>
            <person name="Martin D.M."/>
            <person name="McCarter J.P."/>
            <person name="McReynolds L."/>
            <person name="Mitreva M."/>
            <person name="Nutman T.B."/>
            <person name="Parkinson J."/>
            <person name="Peregrin-Alvarez J.M."/>
            <person name="Poole C."/>
            <person name="Ren Q."/>
            <person name="Saunders L."/>
            <person name="Sluder A.E."/>
            <person name="Smith K."/>
            <person name="Stanke M."/>
            <person name="Unnasch T.R."/>
            <person name="Ware J."/>
            <person name="Wei A.D."/>
            <person name="Weil G."/>
            <person name="Williams D.J."/>
            <person name="Zhang Y."/>
            <person name="Williams S.A."/>
            <person name="Fraser-Liggett C."/>
            <person name="Slatko B."/>
            <person name="Blaxter M.L."/>
            <person name="Scott A.L."/>
        </authorList>
    </citation>
    <scope>NUCLEOTIDE SEQUENCE</scope>
    <source>
        <strain evidence="1">FR3</strain>
    </source>
</reference>
<reference evidence="1" key="2">
    <citation type="submission" date="2012-12" db="EMBL/GenBank/DDBJ databases">
        <authorList>
            <consortium name="WormBase Consortium"/>
            <person name="Ghedin E."/>
            <person name="Paulini M."/>
        </authorList>
    </citation>
    <scope>NUCLEOTIDE SEQUENCE</scope>
    <source>
        <strain evidence="1">FR3</strain>
    </source>
</reference>
<proteinExistence type="predicted"/>
<sequence>MVKYGSSGLSTNLRLCFRVLPLVFSCQPKTKGFAPIFPSKNSLLI</sequence>
<protein>
    <submittedName>
        <fullName evidence="1">Bm1650</fullName>
    </submittedName>
</protein>
<name>A0A1I9G3Q8_BRUMA</name>
<organism evidence="1">
    <name type="scientific">Brugia malayi</name>
    <name type="common">Filarial nematode worm</name>
    <dbReference type="NCBI Taxonomy" id="6279"/>
    <lineage>
        <taxon>Eukaryota</taxon>
        <taxon>Metazoa</taxon>
        <taxon>Ecdysozoa</taxon>
        <taxon>Nematoda</taxon>
        <taxon>Chromadorea</taxon>
        <taxon>Rhabditida</taxon>
        <taxon>Spirurina</taxon>
        <taxon>Spiruromorpha</taxon>
        <taxon>Filarioidea</taxon>
        <taxon>Onchocercidae</taxon>
        <taxon>Brugia</taxon>
    </lineage>
</organism>
<accession>A0A1I9G3Q8</accession>
<evidence type="ECO:0000313" key="1">
    <source>
        <dbReference type="EMBL" id="CDQ02663.1"/>
    </source>
</evidence>
<dbReference type="EMBL" id="LN857024">
    <property type="protein sequence ID" value="CDQ02663.1"/>
    <property type="molecule type" value="Genomic_DNA"/>
</dbReference>
<gene>
    <name evidence="1" type="primary">Bm1650</name>
    <name evidence="1" type="ORF">BM_Bm1650</name>
</gene>